<organism evidence="2 3">
    <name type="scientific">Mortierella alpina</name>
    <name type="common">Oleaginous fungus</name>
    <name type="synonym">Mortierella renispora</name>
    <dbReference type="NCBI Taxonomy" id="64518"/>
    <lineage>
        <taxon>Eukaryota</taxon>
        <taxon>Fungi</taxon>
        <taxon>Fungi incertae sedis</taxon>
        <taxon>Mucoromycota</taxon>
        <taxon>Mortierellomycotina</taxon>
        <taxon>Mortierellomycetes</taxon>
        <taxon>Mortierellales</taxon>
        <taxon>Mortierellaceae</taxon>
        <taxon>Mortierella</taxon>
    </lineage>
</organism>
<keyword evidence="3" id="KW-1185">Reference proteome</keyword>
<dbReference type="Proteomes" id="UP000738359">
    <property type="component" value="Unassembled WGS sequence"/>
</dbReference>
<sequence length="793" mass="86815">SDDDNTKNTSNALSNGGIGAVRKQLNRRSLSADCLPKVTQDRTQTYQDTRGVVRADTGSAHTYAFRDRSEQQGLAMMGPTSRLHMELVSDPDEGHDEQDMDVGNCSMSSGEILAWIPEATDMPSNSLCGIASTFKSRLRAEEAEEKKQRDAYRTSVALLTAEMLYQTGATLSRSDSNSSNVSCSTAASSDASTVIHDQDVLDTDIQELRRNKSKRRDAVNCAEGQEPTNISSEASIQQEEHSQQLLACGDKTYLVSSDSSPTHFYDSPQVREALRLFLASNGCEFEEMIDNGFPSEVLLNRNDDEDDEDDEDDAEDDESAPDHCRYLTLRITLTPWHSRADEADLYGAEVEPEAPQEIRSMMSELFSRGQGDKGATSPLPSIDLASPSKVPTEAFTRSDSAFSSATTALDGRSSSSSVSTSRNSSRNSSLKRESKAGMKPHLASLPVNIVTREDARGQETSSPCPSSLSSSASSSSSSTPASSPCGSPTNSPSMGPHRKGSSSSAVFYFPAVNYIAEAETFGDQEPDLTPRPTNSLPRPLMPRMMSDQSNCKSEDATATRHLYTTRPPSTQARRSRRYPYHIHIQQQGSTEDDEDISSSLPVGRAPNSSGPRPRPLSRPSSNSTESEEIEIYECYHISNLDHLYKADGSEQRIDMPRSSTTSKPQPLHFDKPVVMSLSRHGTRLFQTQSRRGADAHLQTKNVIVASAPPPLSAKSLRRREVGRRQVIVPASDSRSQRAQSPMEDEFVSTADLSWEAYSIYSNGRGNQDLSPIIYGHEEIAAHTDGCWRPGLTF</sequence>
<feature type="region of interest" description="Disordered" evidence="1">
    <location>
        <begin position="520"/>
        <end position="627"/>
    </location>
</feature>
<reference evidence="2" key="1">
    <citation type="journal article" date="2020" name="Fungal Divers.">
        <title>Resolving the Mortierellaceae phylogeny through synthesis of multi-gene phylogenetics and phylogenomics.</title>
        <authorList>
            <person name="Vandepol N."/>
            <person name="Liber J."/>
            <person name="Desiro A."/>
            <person name="Na H."/>
            <person name="Kennedy M."/>
            <person name="Barry K."/>
            <person name="Grigoriev I.V."/>
            <person name="Miller A.N."/>
            <person name="O'Donnell K."/>
            <person name="Stajich J.E."/>
            <person name="Bonito G."/>
        </authorList>
    </citation>
    <scope>NUCLEOTIDE SEQUENCE</scope>
    <source>
        <strain evidence="2">CK1249</strain>
    </source>
</reference>
<feature type="compositionally biased region" description="Acidic residues" evidence="1">
    <location>
        <begin position="303"/>
        <end position="319"/>
    </location>
</feature>
<feature type="compositionally biased region" description="Polar residues" evidence="1">
    <location>
        <begin position="395"/>
        <end position="407"/>
    </location>
</feature>
<feature type="region of interest" description="Disordered" evidence="1">
    <location>
        <begin position="221"/>
        <end position="242"/>
    </location>
</feature>
<evidence type="ECO:0000313" key="2">
    <source>
        <dbReference type="EMBL" id="KAF9968849.1"/>
    </source>
</evidence>
<feature type="non-terminal residue" evidence="2">
    <location>
        <position position="793"/>
    </location>
</feature>
<feature type="compositionally biased region" description="Polar residues" evidence="1">
    <location>
        <begin position="226"/>
        <end position="237"/>
    </location>
</feature>
<dbReference type="OrthoDB" id="5380370at2759"/>
<feature type="region of interest" description="Disordered" evidence="1">
    <location>
        <begin position="1"/>
        <end position="21"/>
    </location>
</feature>
<feature type="region of interest" description="Disordered" evidence="1">
    <location>
        <begin position="367"/>
        <end position="503"/>
    </location>
</feature>
<proteinExistence type="predicted"/>
<evidence type="ECO:0000256" key="1">
    <source>
        <dbReference type="SAM" id="MobiDB-lite"/>
    </source>
</evidence>
<feature type="compositionally biased region" description="Low complexity" evidence="1">
    <location>
        <begin position="460"/>
        <end position="488"/>
    </location>
</feature>
<protein>
    <submittedName>
        <fullName evidence="2">Uncharacterized protein</fullName>
    </submittedName>
</protein>
<name>A0A9P6M7F9_MORAP</name>
<feature type="compositionally biased region" description="Low complexity" evidence="1">
    <location>
        <begin position="606"/>
        <end position="624"/>
    </location>
</feature>
<dbReference type="AlphaFoldDB" id="A0A9P6M7F9"/>
<accession>A0A9P6M7F9</accession>
<gene>
    <name evidence="2" type="ORF">BGZ70_003588</name>
</gene>
<evidence type="ECO:0000313" key="3">
    <source>
        <dbReference type="Proteomes" id="UP000738359"/>
    </source>
</evidence>
<feature type="compositionally biased region" description="Low complexity" evidence="1">
    <location>
        <begin position="412"/>
        <end position="428"/>
    </location>
</feature>
<dbReference type="EMBL" id="JAAAHY010000002">
    <property type="protein sequence ID" value="KAF9968849.1"/>
    <property type="molecule type" value="Genomic_DNA"/>
</dbReference>
<comment type="caution">
    <text evidence="2">The sequence shown here is derived from an EMBL/GenBank/DDBJ whole genome shotgun (WGS) entry which is preliminary data.</text>
</comment>
<feature type="region of interest" description="Disordered" evidence="1">
    <location>
        <begin position="296"/>
        <end position="322"/>
    </location>
</feature>